<protein>
    <submittedName>
        <fullName evidence="2">Dinitrogenase iron-molybdenum cofactor biosynthesis protein</fullName>
    </submittedName>
</protein>
<reference evidence="3" key="1">
    <citation type="journal article" date="2015" name="MBio">
        <title>Genome-Resolved Metagenomic Analysis Reveals Roles for Candidate Phyla and Other Microbial Community Members in Biogeochemical Transformations in Oil Reservoirs.</title>
        <authorList>
            <person name="Hu P."/>
            <person name="Tom L."/>
            <person name="Singh A."/>
            <person name="Thomas B.C."/>
            <person name="Baker B.J."/>
            <person name="Piceno Y.M."/>
            <person name="Andersen G.L."/>
            <person name="Banfield J.F."/>
        </authorList>
    </citation>
    <scope>NUCLEOTIDE SEQUENCE [LARGE SCALE GENOMIC DNA]</scope>
</reference>
<dbReference type="Gene3D" id="3.30.420.130">
    <property type="entry name" value="Dinitrogenase iron-molybdenum cofactor biosynthesis domain"/>
    <property type="match status" value="1"/>
</dbReference>
<name>A0A101HS81_9BACT</name>
<evidence type="ECO:0000259" key="1">
    <source>
        <dbReference type="Pfam" id="PF02579"/>
    </source>
</evidence>
<gene>
    <name evidence="2" type="ORF">XD94_0099</name>
</gene>
<dbReference type="AlphaFoldDB" id="A0A101HS81"/>
<dbReference type="PANTHER" id="PTHR42983">
    <property type="entry name" value="DINITROGENASE IRON-MOLYBDENUM COFACTOR PROTEIN-RELATED"/>
    <property type="match status" value="1"/>
</dbReference>
<dbReference type="PANTHER" id="PTHR42983:SF1">
    <property type="entry name" value="IRON-MOLYBDENUM PROTEIN"/>
    <property type="match status" value="1"/>
</dbReference>
<organism evidence="2 3">
    <name type="scientific">Mesotoga prima</name>
    <dbReference type="NCBI Taxonomy" id="1184387"/>
    <lineage>
        <taxon>Bacteria</taxon>
        <taxon>Thermotogati</taxon>
        <taxon>Thermotogota</taxon>
        <taxon>Thermotogae</taxon>
        <taxon>Kosmotogales</taxon>
        <taxon>Kosmotogaceae</taxon>
        <taxon>Mesotoga</taxon>
    </lineage>
</organism>
<feature type="domain" description="Dinitrogenase iron-molybdenum cofactor biosynthesis" evidence="1">
    <location>
        <begin position="17"/>
        <end position="101"/>
    </location>
</feature>
<comment type="caution">
    <text evidence="2">The sequence shown here is derived from an EMBL/GenBank/DDBJ whole genome shotgun (WGS) entry which is preliminary data.</text>
</comment>
<dbReference type="InterPro" id="IPR036105">
    <property type="entry name" value="DiNase_FeMo-co_biosyn_sf"/>
</dbReference>
<sequence length="106" mass="11526">MKIAIPVKEKSINSIPDDRFARAKFFLLYDPETGSEEYVEPDNSVAHGAGPMAVNMLTKQGIDTIIAFHLGGNAIQAIEAAGIAFYEAFVGTAKENIEAVISRRKK</sequence>
<dbReference type="EMBL" id="LGGP01000008">
    <property type="protein sequence ID" value="KUK82247.1"/>
    <property type="molecule type" value="Genomic_DNA"/>
</dbReference>
<dbReference type="PATRIC" id="fig|1184387.3.peg.346"/>
<evidence type="ECO:0000313" key="2">
    <source>
        <dbReference type="EMBL" id="KUK82247.1"/>
    </source>
</evidence>
<proteinExistence type="predicted"/>
<dbReference type="SUPFAM" id="SSF53146">
    <property type="entry name" value="Nitrogenase accessory factor-like"/>
    <property type="match status" value="1"/>
</dbReference>
<dbReference type="InterPro" id="IPR003731">
    <property type="entry name" value="Di-Nase_FeMo-co_biosynth"/>
</dbReference>
<dbReference type="Pfam" id="PF02579">
    <property type="entry name" value="Nitro_FeMo-Co"/>
    <property type="match status" value="1"/>
</dbReference>
<evidence type="ECO:0000313" key="3">
    <source>
        <dbReference type="Proteomes" id="UP000054092"/>
    </source>
</evidence>
<dbReference type="Proteomes" id="UP000054092">
    <property type="component" value="Unassembled WGS sequence"/>
</dbReference>
<accession>A0A101HS81</accession>